<organism evidence="2 3">
    <name type="scientific">Gymnopus androsaceus JB14</name>
    <dbReference type="NCBI Taxonomy" id="1447944"/>
    <lineage>
        <taxon>Eukaryota</taxon>
        <taxon>Fungi</taxon>
        <taxon>Dikarya</taxon>
        <taxon>Basidiomycota</taxon>
        <taxon>Agaricomycotina</taxon>
        <taxon>Agaricomycetes</taxon>
        <taxon>Agaricomycetidae</taxon>
        <taxon>Agaricales</taxon>
        <taxon>Marasmiineae</taxon>
        <taxon>Omphalotaceae</taxon>
        <taxon>Gymnopus</taxon>
    </lineage>
</organism>
<sequence>WRNEYEQSHAEIINAVRETANEQVPYNIQGYLDEFSKALASEVRILVGEVGKLREERRYLQHEIGYLLTLKSNYGPGGEFEPDWKPPPGALGGPSVPSPPPPPPEVPPVRPAWRSFTQRMRNQKKETAPPPQQDPKTQVRSWATWQRDADSPSFEPTLLVFDRGSPGLFGPRSPPDQGYSLSYDKGIFTTTPTARCVPLMTESTTYHSASVCAVFSSLSY</sequence>
<accession>A0A6A4HPL2</accession>
<evidence type="ECO:0000256" key="1">
    <source>
        <dbReference type="SAM" id="MobiDB-lite"/>
    </source>
</evidence>
<dbReference type="Proteomes" id="UP000799118">
    <property type="component" value="Unassembled WGS sequence"/>
</dbReference>
<gene>
    <name evidence="2" type="ORF">BT96DRAFT_821573</name>
</gene>
<name>A0A6A4HPL2_9AGAR</name>
<evidence type="ECO:0000313" key="2">
    <source>
        <dbReference type="EMBL" id="KAE9398725.1"/>
    </source>
</evidence>
<dbReference type="OrthoDB" id="2507336at2759"/>
<feature type="non-terminal residue" evidence="2">
    <location>
        <position position="1"/>
    </location>
</feature>
<dbReference type="EMBL" id="ML769479">
    <property type="protein sequence ID" value="KAE9398725.1"/>
    <property type="molecule type" value="Genomic_DNA"/>
</dbReference>
<proteinExistence type="predicted"/>
<evidence type="ECO:0000313" key="3">
    <source>
        <dbReference type="Proteomes" id="UP000799118"/>
    </source>
</evidence>
<feature type="compositionally biased region" description="Pro residues" evidence="1">
    <location>
        <begin position="96"/>
        <end position="110"/>
    </location>
</feature>
<protein>
    <submittedName>
        <fullName evidence="2">Uncharacterized protein</fullName>
    </submittedName>
</protein>
<feature type="region of interest" description="Disordered" evidence="1">
    <location>
        <begin position="78"/>
        <end position="157"/>
    </location>
</feature>
<keyword evidence="3" id="KW-1185">Reference proteome</keyword>
<reference evidence="2" key="1">
    <citation type="journal article" date="2019" name="Environ. Microbiol.">
        <title>Fungal ecological strategies reflected in gene transcription - a case study of two litter decomposers.</title>
        <authorList>
            <person name="Barbi F."/>
            <person name="Kohler A."/>
            <person name="Barry K."/>
            <person name="Baskaran P."/>
            <person name="Daum C."/>
            <person name="Fauchery L."/>
            <person name="Ihrmark K."/>
            <person name="Kuo A."/>
            <person name="LaButti K."/>
            <person name="Lipzen A."/>
            <person name="Morin E."/>
            <person name="Grigoriev I.V."/>
            <person name="Henrissat B."/>
            <person name="Lindahl B."/>
            <person name="Martin F."/>
        </authorList>
    </citation>
    <scope>NUCLEOTIDE SEQUENCE</scope>
    <source>
        <strain evidence="2">JB14</strain>
    </source>
</reference>
<dbReference type="AlphaFoldDB" id="A0A6A4HPL2"/>
<feature type="compositionally biased region" description="Polar residues" evidence="1">
    <location>
        <begin position="134"/>
        <end position="144"/>
    </location>
</feature>